<evidence type="ECO:0000313" key="4">
    <source>
        <dbReference type="Proteomes" id="UP000326924"/>
    </source>
</evidence>
<dbReference type="InParanoid" id="A0A5J5F3C3"/>
<feature type="region of interest" description="Disordered" evidence="1">
    <location>
        <begin position="80"/>
        <end position="123"/>
    </location>
</feature>
<keyword evidence="4" id="KW-1185">Reference proteome</keyword>
<feature type="domain" description="SRP9" evidence="2">
    <location>
        <begin position="6"/>
        <end position="77"/>
    </location>
</feature>
<dbReference type="EMBL" id="VXIS01000045">
    <property type="protein sequence ID" value="KAA8910507.1"/>
    <property type="molecule type" value="Genomic_DNA"/>
</dbReference>
<dbReference type="AlphaFoldDB" id="A0A5J5F3C3"/>
<dbReference type="InterPro" id="IPR039432">
    <property type="entry name" value="SRP9_dom"/>
</dbReference>
<evidence type="ECO:0000259" key="2">
    <source>
        <dbReference type="Pfam" id="PF05486"/>
    </source>
</evidence>
<sequence>MKLTTTPQEFTSHSAQLIRASPSSTKITTTYHANAAGKGSLTLKTWDPVSGAVVKFSTDRVADVGRLVLGLQRLARTQMGLPEGDTAMREAPEAAESTDTKMVVDTLPPASAQQTKGKKKGKK</sequence>
<protein>
    <submittedName>
        <fullName evidence="3">Signal recognition particle 9 kDa protein-domain-containing protein</fullName>
    </submittedName>
</protein>
<gene>
    <name evidence="3" type="ORF">FN846DRAFT_904923</name>
</gene>
<reference evidence="3 4" key="1">
    <citation type="submission" date="2019-09" db="EMBL/GenBank/DDBJ databases">
        <title>Draft genome of the ectomycorrhizal ascomycete Sphaerosporella brunnea.</title>
        <authorList>
            <consortium name="DOE Joint Genome Institute"/>
            <person name="Benucci G.M."/>
            <person name="Marozzi G."/>
            <person name="Antonielli L."/>
            <person name="Sanchez S."/>
            <person name="Marco P."/>
            <person name="Wang X."/>
            <person name="Falini L.B."/>
            <person name="Barry K."/>
            <person name="Haridas S."/>
            <person name="Lipzen A."/>
            <person name="Labutti K."/>
            <person name="Grigoriev I.V."/>
            <person name="Murat C."/>
            <person name="Martin F."/>
            <person name="Albertini E."/>
            <person name="Donnini D."/>
            <person name="Bonito G."/>
        </authorList>
    </citation>
    <scope>NUCLEOTIDE SEQUENCE [LARGE SCALE GENOMIC DNA]</scope>
    <source>
        <strain evidence="3 4">Sb_GMNB300</strain>
    </source>
</reference>
<accession>A0A5J5F3C3</accession>
<dbReference type="PANTHER" id="PTHR12834:SF12">
    <property type="entry name" value="SIGNAL RECOGNITION PARTICLE 9 KDA PROTEIN"/>
    <property type="match status" value="1"/>
</dbReference>
<dbReference type="Proteomes" id="UP000326924">
    <property type="component" value="Unassembled WGS sequence"/>
</dbReference>
<dbReference type="Pfam" id="PF05486">
    <property type="entry name" value="SRP9-21"/>
    <property type="match status" value="1"/>
</dbReference>
<dbReference type="GO" id="GO:0006614">
    <property type="term" value="P:SRP-dependent cotranslational protein targeting to membrane"/>
    <property type="evidence" value="ECO:0007669"/>
    <property type="project" value="InterPro"/>
</dbReference>
<evidence type="ECO:0000313" key="3">
    <source>
        <dbReference type="EMBL" id="KAA8910507.1"/>
    </source>
</evidence>
<organism evidence="3 4">
    <name type="scientific">Sphaerosporella brunnea</name>
    <dbReference type="NCBI Taxonomy" id="1250544"/>
    <lineage>
        <taxon>Eukaryota</taxon>
        <taxon>Fungi</taxon>
        <taxon>Dikarya</taxon>
        <taxon>Ascomycota</taxon>
        <taxon>Pezizomycotina</taxon>
        <taxon>Pezizomycetes</taxon>
        <taxon>Pezizales</taxon>
        <taxon>Pyronemataceae</taxon>
        <taxon>Sphaerosporella</taxon>
    </lineage>
</organism>
<comment type="caution">
    <text evidence="3">The sequence shown here is derived from an EMBL/GenBank/DDBJ whole genome shotgun (WGS) entry which is preliminary data.</text>
</comment>
<name>A0A5J5F3C3_9PEZI</name>
<proteinExistence type="predicted"/>
<dbReference type="GO" id="GO:0005786">
    <property type="term" value="C:signal recognition particle, endoplasmic reticulum targeting"/>
    <property type="evidence" value="ECO:0007669"/>
    <property type="project" value="TreeGrafter"/>
</dbReference>
<dbReference type="OrthoDB" id="5419752at2759"/>
<dbReference type="InterPro" id="IPR039914">
    <property type="entry name" value="SRP9-like"/>
</dbReference>
<evidence type="ECO:0000256" key="1">
    <source>
        <dbReference type="SAM" id="MobiDB-lite"/>
    </source>
</evidence>
<dbReference type="PANTHER" id="PTHR12834">
    <property type="entry name" value="SIGNAL RECOGNITION PARTICLE 9 KDA PROTEIN"/>
    <property type="match status" value="1"/>
</dbReference>